<dbReference type="Pfam" id="PF04055">
    <property type="entry name" value="Radical_SAM"/>
    <property type="match status" value="1"/>
</dbReference>
<gene>
    <name evidence="8" type="ORF">BJ992_004353</name>
</gene>
<dbReference type="AlphaFoldDB" id="A0A7X0IGU8"/>
<dbReference type="NCBIfam" id="NF033712">
    <property type="entry name" value="B12_rSAM_KedN5"/>
    <property type="match status" value="1"/>
</dbReference>
<feature type="domain" description="B12-binding" evidence="6">
    <location>
        <begin position="3"/>
        <end position="147"/>
    </location>
</feature>
<evidence type="ECO:0000256" key="5">
    <source>
        <dbReference type="ARBA" id="ARBA00023014"/>
    </source>
</evidence>
<comment type="cofactor">
    <cofactor evidence="1">
        <name>[4Fe-4S] cluster</name>
        <dbReference type="ChEBI" id="CHEBI:49883"/>
    </cofactor>
</comment>
<evidence type="ECO:0000313" key="9">
    <source>
        <dbReference type="Proteomes" id="UP000555564"/>
    </source>
</evidence>
<evidence type="ECO:0000259" key="6">
    <source>
        <dbReference type="PROSITE" id="PS51332"/>
    </source>
</evidence>
<dbReference type="SFLD" id="SFLDF00317">
    <property type="entry name" value="thioacetal_methlytransferase"/>
    <property type="match status" value="1"/>
</dbReference>
<evidence type="ECO:0000259" key="7">
    <source>
        <dbReference type="PROSITE" id="PS51918"/>
    </source>
</evidence>
<dbReference type="GO" id="GO:0003824">
    <property type="term" value="F:catalytic activity"/>
    <property type="evidence" value="ECO:0007669"/>
    <property type="project" value="InterPro"/>
</dbReference>
<evidence type="ECO:0000256" key="2">
    <source>
        <dbReference type="ARBA" id="ARBA00022691"/>
    </source>
</evidence>
<comment type="caution">
    <text evidence="8">The sequence shown here is derived from an EMBL/GenBank/DDBJ whole genome shotgun (WGS) entry which is preliminary data.</text>
</comment>
<dbReference type="Gene3D" id="3.40.50.280">
    <property type="entry name" value="Cobalamin-binding domain"/>
    <property type="match status" value="1"/>
</dbReference>
<dbReference type="RefSeq" id="WP_184983843.1">
    <property type="nucleotide sequence ID" value="NZ_BAAALO010000038.1"/>
</dbReference>
<dbReference type="GO" id="GO:0046872">
    <property type="term" value="F:metal ion binding"/>
    <property type="evidence" value="ECO:0007669"/>
    <property type="project" value="UniProtKB-KW"/>
</dbReference>
<dbReference type="GO" id="GO:0051536">
    <property type="term" value="F:iron-sulfur cluster binding"/>
    <property type="evidence" value="ECO:0007669"/>
    <property type="project" value="UniProtKB-KW"/>
</dbReference>
<dbReference type="Proteomes" id="UP000555564">
    <property type="component" value="Unassembled WGS sequence"/>
</dbReference>
<feature type="domain" description="Radical SAM core" evidence="7">
    <location>
        <begin position="193"/>
        <end position="437"/>
    </location>
</feature>
<dbReference type="PANTHER" id="PTHR43409">
    <property type="entry name" value="ANAEROBIC MAGNESIUM-PROTOPORPHYRIN IX MONOMETHYL ESTER CYCLASE-RELATED"/>
    <property type="match status" value="1"/>
</dbReference>
<dbReference type="SFLD" id="SFLDS00029">
    <property type="entry name" value="Radical_SAM"/>
    <property type="match status" value="1"/>
</dbReference>
<evidence type="ECO:0000256" key="4">
    <source>
        <dbReference type="ARBA" id="ARBA00023004"/>
    </source>
</evidence>
<dbReference type="InterPro" id="IPR006158">
    <property type="entry name" value="Cobalamin-bd"/>
</dbReference>
<evidence type="ECO:0000256" key="1">
    <source>
        <dbReference type="ARBA" id="ARBA00001966"/>
    </source>
</evidence>
<dbReference type="PROSITE" id="PS51332">
    <property type="entry name" value="B12_BINDING"/>
    <property type="match status" value="1"/>
</dbReference>
<name>A0A7X0IGU8_9ACTN</name>
<dbReference type="PANTHER" id="PTHR43409:SF16">
    <property type="entry name" value="SLR0320 PROTEIN"/>
    <property type="match status" value="1"/>
</dbReference>
<keyword evidence="2" id="KW-0949">S-adenosyl-L-methionine</keyword>
<dbReference type="Pfam" id="PF02310">
    <property type="entry name" value="B12-binding"/>
    <property type="match status" value="1"/>
</dbReference>
<dbReference type="SFLD" id="SFLDF00436">
    <property type="entry name" value="pactamycin_C-methyltransferase"/>
    <property type="match status" value="1"/>
</dbReference>
<dbReference type="PROSITE" id="PS51918">
    <property type="entry name" value="RADICAL_SAM"/>
    <property type="match status" value="1"/>
</dbReference>
<dbReference type="GO" id="GO:0005829">
    <property type="term" value="C:cytosol"/>
    <property type="evidence" value="ECO:0007669"/>
    <property type="project" value="TreeGrafter"/>
</dbReference>
<keyword evidence="4" id="KW-0408">Iron</keyword>
<keyword evidence="9" id="KW-1185">Reference proteome</keyword>
<dbReference type="Gene3D" id="3.80.30.20">
    <property type="entry name" value="tm_1862 like domain"/>
    <property type="match status" value="1"/>
</dbReference>
<evidence type="ECO:0000256" key="3">
    <source>
        <dbReference type="ARBA" id="ARBA00022723"/>
    </source>
</evidence>
<dbReference type="CDD" id="cd01335">
    <property type="entry name" value="Radical_SAM"/>
    <property type="match status" value="1"/>
</dbReference>
<dbReference type="SMART" id="SM00729">
    <property type="entry name" value="Elp3"/>
    <property type="match status" value="1"/>
</dbReference>
<dbReference type="SFLD" id="SFLDG01123">
    <property type="entry name" value="methyltransferase_(Class_B)"/>
    <property type="match status" value="1"/>
</dbReference>
<protein>
    <submittedName>
        <fullName evidence="8">Radical SAM superfamily enzyme YgiQ (UPF0313 family)</fullName>
    </submittedName>
</protein>
<evidence type="ECO:0000313" key="8">
    <source>
        <dbReference type="EMBL" id="MBB6474922.1"/>
    </source>
</evidence>
<dbReference type="SFLD" id="SFLDG01082">
    <property type="entry name" value="B12-binding_domain_containing"/>
    <property type="match status" value="1"/>
</dbReference>
<dbReference type="InterPro" id="IPR023404">
    <property type="entry name" value="rSAM_horseshoe"/>
</dbReference>
<organism evidence="8 9">
    <name type="scientific">Sphaerisporangium rubeum</name>
    <dbReference type="NCBI Taxonomy" id="321317"/>
    <lineage>
        <taxon>Bacteria</taxon>
        <taxon>Bacillati</taxon>
        <taxon>Actinomycetota</taxon>
        <taxon>Actinomycetes</taxon>
        <taxon>Streptosporangiales</taxon>
        <taxon>Streptosporangiaceae</taxon>
        <taxon>Sphaerisporangium</taxon>
    </lineage>
</organism>
<dbReference type="SUPFAM" id="SSF102114">
    <property type="entry name" value="Radical SAM enzymes"/>
    <property type="match status" value="1"/>
</dbReference>
<dbReference type="GO" id="GO:0031419">
    <property type="term" value="F:cobalamin binding"/>
    <property type="evidence" value="ECO:0007669"/>
    <property type="project" value="InterPro"/>
</dbReference>
<sequence length="685" mass="76924">MDKRILVGITQQGVWDMALESMPLAAGYLKSTALADERIREAADIRIFNFRGGVSISAMATEIFSERVPEIFACSVYGWNFRAFGSLAETYKRMNPRGWVVFGGTHVAHQAERVFRLFPAVDVIVNGEGELVFRDLVGAYLDGRSPDDLGHIQGVSFRDAAGAIVTTEQRERIEDLDVIPSPILSGALDLLDDTGRFRYDVALMETNRGCPYKCSFCFWGGATGQRVKAFSRERLRAELEVLGRLKVETIALCDANFGMLPIDEEFVDDLIEIRDRYGYPRALESSWAKNKSQVFYSIVRKMKRAGMRSSFTLSLQTLSDTALSLMNRRNMKVNAWEDLVSWLNAEGLECYAELIWGAPGETVESFYEGYDRLAARISRIAVYPLLLLPNTEYYDKRDEYGIIAVRGDTDDFEYSLAHNTVSFEENLRMQRFMFWARVMGEYTVLRHTWAPLRVLAGVTQSQVLRDIQAWMDETDDPAAEPLRDWLTQSAADQDAYGPAVAYLLADPEAKRLLGRWWHESMRSAVPRAVAPLLDEVFQYDLLTHPIPLREDVLDTTEPLPMVRIGDDDYFLRSGVKFEYDVPAVLDALRTGREPDLSPCPVTLDLYHRTGFENFLGTTNHEEIIYFMGVQRHQITGAAPDPLTVLDGVAGIEDDLDDGPSPAPLMAAEPARVVAEIGGGGASACR</sequence>
<dbReference type="EMBL" id="JACHIU010000001">
    <property type="protein sequence ID" value="MBB6474922.1"/>
    <property type="molecule type" value="Genomic_DNA"/>
</dbReference>
<keyword evidence="5" id="KW-0411">Iron-sulfur</keyword>
<dbReference type="InterPro" id="IPR006638">
    <property type="entry name" value="Elp3/MiaA/NifB-like_rSAM"/>
</dbReference>
<dbReference type="InterPro" id="IPR051198">
    <property type="entry name" value="BchE-like"/>
</dbReference>
<keyword evidence="3" id="KW-0479">Metal-binding</keyword>
<reference evidence="8 9" key="1">
    <citation type="submission" date="2020-08" db="EMBL/GenBank/DDBJ databases">
        <title>Sequencing the genomes of 1000 actinobacteria strains.</title>
        <authorList>
            <person name="Klenk H.-P."/>
        </authorList>
    </citation>
    <scope>NUCLEOTIDE SEQUENCE [LARGE SCALE GENOMIC DNA]</scope>
    <source>
        <strain evidence="8 9">DSM 44936</strain>
    </source>
</reference>
<dbReference type="InterPro" id="IPR058240">
    <property type="entry name" value="rSAM_sf"/>
</dbReference>
<proteinExistence type="predicted"/>
<dbReference type="InterPro" id="IPR034466">
    <property type="entry name" value="Methyltransferase_Class_B"/>
</dbReference>
<dbReference type="InterPro" id="IPR007197">
    <property type="entry name" value="rSAM"/>
</dbReference>
<accession>A0A7X0IGU8</accession>